<gene>
    <name evidence="15" type="ORF">AGLY_013163</name>
</gene>
<dbReference type="Gene3D" id="3.40.120.10">
    <property type="entry name" value="Alpha-D-Glucose-1,6-Bisphosphate, subunit A, domain 3"/>
    <property type="match status" value="3"/>
</dbReference>
<keyword evidence="9 11" id="KW-0460">Magnesium</keyword>
<proteinExistence type="inferred from homology"/>
<evidence type="ECO:0000256" key="6">
    <source>
        <dbReference type="ARBA" id="ARBA00022490"/>
    </source>
</evidence>
<dbReference type="Pfam" id="PF02880">
    <property type="entry name" value="PGM_PMM_III"/>
    <property type="match status" value="1"/>
</dbReference>
<dbReference type="Pfam" id="PF02878">
    <property type="entry name" value="PGM_PMM_I"/>
    <property type="match status" value="1"/>
</dbReference>
<dbReference type="CDD" id="cd03085">
    <property type="entry name" value="PGM1"/>
    <property type="match status" value="1"/>
</dbReference>
<name>A0A6G0T7P2_APHGL</name>
<evidence type="ECO:0000256" key="8">
    <source>
        <dbReference type="ARBA" id="ARBA00022723"/>
    </source>
</evidence>
<dbReference type="InterPro" id="IPR005841">
    <property type="entry name" value="Alpha-D-phosphohexomutase_SF"/>
</dbReference>
<evidence type="ECO:0000256" key="5">
    <source>
        <dbReference type="ARBA" id="ARBA00012728"/>
    </source>
</evidence>
<dbReference type="Pfam" id="PF24947">
    <property type="entry name" value="PGM1_C_vert_fung"/>
    <property type="match status" value="1"/>
</dbReference>
<dbReference type="FunFam" id="3.40.120.10:FF:000004">
    <property type="entry name" value="Phosphoglucomutase 5"/>
    <property type="match status" value="1"/>
</dbReference>
<dbReference type="SUPFAM" id="SSF53738">
    <property type="entry name" value="Phosphoglucomutase, first 3 domains"/>
    <property type="match status" value="3"/>
</dbReference>
<dbReference type="Gene3D" id="3.30.310.50">
    <property type="entry name" value="Alpha-D-phosphohexomutase, C-terminal domain"/>
    <property type="match status" value="1"/>
</dbReference>
<dbReference type="PANTHER" id="PTHR22573:SF2">
    <property type="entry name" value="PHOSPHOGLUCOMUTASE"/>
    <property type="match status" value="1"/>
</dbReference>
<dbReference type="Pfam" id="PF02879">
    <property type="entry name" value="PGM_PMM_II"/>
    <property type="match status" value="1"/>
</dbReference>
<dbReference type="PRINTS" id="PR00509">
    <property type="entry name" value="PGMPMM"/>
</dbReference>
<dbReference type="SUPFAM" id="SSF55957">
    <property type="entry name" value="Phosphoglucomutase, C-terminal domain"/>
    <property type="match status" value="1"/>
</dbReference>
<comment type="catalytic activity">
    <reaction evidence="1">
        <text>alpha-D-glucose 1-phosphate = alpha-D-glucose 6-phosphate</text>
        <dbReference type="Rhea" id="RHEA:23536"/>
        <dbReference type="ChEBI" id="CHEBI:58225"/>
        <dbReference type="ChEBI" id="CHEBI:58601"/>
        <dbReference type="EC" id="5.4.2.2"/>
    </reaction>
</comment>
<dbReference type="InterPro" id="IPR016066">
    <property type="entry name" value="A-D-PHexomutase_CS"/>
</dbReference>
<dbReference type="EMBL" id="VYZN01000054">
    <property type="protein sequence ID" value="KAE9526515.1"/>
    <property type="molecule type" value="Genomic_DNA"/>
</dbReference>
<dbReference type="FunFam" id="3.40.120.10:FF:000005">
    <property type="entry name" value="Phosphoglucomutase 5"/>
    <property type="match status" value="1"/>
</dbReference>
<dbReference type="FunFam" id="3.40.120.10:FF:000007">
    <property type="entry name" value="Phosphoglucomutase 5"/>
    <property type="match status" value="1"/>
</dbReference>
<evidence type="ECO:0000256" key="4">
    <source>
        <dbReference type="ARBA" id="ARBA00010231"/>
    </source>
</evidence>
<dbReference type="InterPro" id="IPR016055">
    <property type="entry name" value="A-D-PHexomutase_a/b/a-I/II/III"/>
</dbReference>
<reference evidence="15 16" key="1">
    <citation type="submission" date="2019-08" db="EMBL/GenBank/DDBJ databases">
        <title>The genome of the soybean aphid Biotype 1, its phylome, world population structure and adaptation to the North American continent.</title>
        <authorList>
            <person name="Giordano R."/>
            <person name="Donthu R.K."/>
            <person name="Hernandez A.G."/>
            <person name="Wright C.L."/>
            <person name="Zimin A.V."/>
        </authorList>
    </citation>
    <scope>NUCLEOTIDE SEQUENCE [LARGE SCALE GENOMIC DNA]</scope>
    <source>
        <tissue evidence="15">Whole aphids</tissue>
    </source>
</reference>
<comment type="similarity">
    <text evidence="4 11">Belongs to the phosphohexose mutase family.</text>
</comment>
<dbReference type="InterPro" id="IPR045244">
    <property type="entry name" value="PGM"/>
</dbReference>
<dbReference type="PROSITE" id="PS00710">
    <property type="entry name" value="PGM_PMM"/>
    <property type="match status" value="1"/>
</dbReference>
<evidence type="ECO:0000259" key="12">
    <source>
        <dbReference type="Pfam" id="PF02878"/>
    </source>
</evidence>
<dbReference type="InterPro" id="IPR005845">
    <property type="entry name" value="A-D-PHexomutase_a/b/a-II"/>
</dbReference>
<dbReference type="GO" id="GO:0004614">
    <property type="term" value="F:phosphoglucomutase activity"/>
    <property type="evidence" value="ECO:0007669"/>
    <property type="project" value="UniProtKB-EC"/>
</dbReference>
<feature type="domain" description="Alpha-D-phosphohexomutase alpha/beta/alpha" evidence="14">
    <location>
        <begin position="307"/>
        <end position="418"/>
    </location>
</feature>
<dbReference type="GO" id="GO:0000287">
    <property type="term" value="F:magnesium ion binding"/>
    <property type="evidence" value="ECO:0007669"/>
    <property type="project" value="InterPro"/>
</dbReference>
<evidence type="ECO:0000256" key="9">
    <source>
        <dbReference type="ARBA" id="ARBA00022842"/>
    </source>
</evidence>
<evidence type="ECO:0000256" key="10">
    <source>
        <dbReference type="ARBA" id="ARBA00023235"/>
    </source>
</evidence>
<dbReference type="FunFam" id="3.30.310.50:FF:000002">
    <property type="entry name" value="Phosphoglucomutase 5"/>
    <property type="match status" value="1"/>
</dbReference>
<feature type="domain" description="Alpha-D-phosphohexomutase alpha/beta/alpha" evidence="12">
    <location>
        <begin position="14"/>
        <end position="154"/>
    </location>
</feature>
<accession>A0A6G0T7P2</accession>
<dbReference type="InterPro" id="IPR005846">
    <property type="entry name" value="A-D-PHexomutase_a/b/a-III"/>
</dbReference>
<keyword evidence="7" id="KW-0597">Phosphoprotein</keyword>
<dbReference type="InterPro" id="IPR005844">
    <property type="entry name" value="A-D-PHexomutase_a/b/a-I"/>
</dbReference>
<evidence type="ECO:0000313" key="16">
    <source>
        <dbReference type="Proteomes" id="UP000475862"/>
    </source>
</evidence>
<protein>
    <recommendedName>
        <fullName evidence="5">phosphoglucomutase (alpha-D-glucose-1,6-bisphosphate-dependent)</fullName>
        <ecNumber evidence="5">5.4.2.2</ecNumber>
    </recommendedName>
</protein>
<evidence type="ECO:0000259" key="14">
    <source>
        <dbReference type="Pfam" id="PF02880"/>
    </source>
</evidence>
<organism evidence="15 16">
    <name type="scientific">Aphis glycines</name>
    <name type="common">Soybean aphid</name>
    <dbReference type="NCBI Taxonomy" id="307491"/>
    <lineage>
        <taxon>Eukaryota</taxon>
        <taxon>Metazoa</taxon>
        <taxon>Ecdysozoa</taxon>
        <taxon>Arthropoda</taxon>
        <taxon>Hexapoda</taxon>
        <taxon>Insecta</taxon>
        <taxon>Pterygota</taxon>
        <taxon>Neoptera</taxon>
        <taxon>Paraneoptera</taxon>
        <taxon>Hemiptera</taxon>
        <taxon>Sternorrhyncha</taxon>
        <taxon>Aphidomorpha</taxon>
        <taxon>Aphidoidea</taxon>
        <taxon>Aphididae</taxon>
        <taxon>Aphidini</taxon>
        <taxon>Aphis</taxon>
        <taxon>Aphis</taxon>
    </lineage>
</organism>
<evidence type="ECO:0000256" key="3">
    <source>
        <dbReference type="ARBA" id="ARBA00004496"/>
    </source>
</evidence>
<evidence type="ECO:0000256" key="7">
    <source>
        <dbReference type="ARBA" id="ARBA00022553"/>
    </source>
</evidence>
<keyword evidence="10" id="KW-0413">Isomerase</keyword>
<sequence length="560" mass="60938">MEPVVVKTTAYEGQKPGTSGLRKAVKVFQQPNYTENFVQAVLGAVQPSAAGSTLVVGGDGRFFCAEAVDVIIKIAAANGVKKLIIGHKGILSTPAVSCIIRKYKATGGIVLTASHNPGGPNNDFGIKYNTANGGPAPESVTNAIYELTKNITSYSIVPDLKCSIEYCGLQYFKVSGKEFEVEVIDSVVDYLQLMKSIFDFDVIRKLIQGSNNKAPFNILIDSMNGVTGPYVKKIFIEELCAPSNSAINVVPLTDFGGIHPDPNLTYAFGLVKALQEGEYDLGAAFDGDGDRNMILGKKAFFINPSDSLAVLANNLECIPYFKLNGVRGFARSMPTGAAVDRVAAKQGKELFEVPTGWKFFGNLMDAGRLSLCGEESFGTGSDHIREKDGIWAVLAWLSVLANTGESVETILTNHWKTFGRNYFTRYDYENCESEPSNQLMSDLEKKVTDPAIKGQKFIYGSKVYVFKQADNFEYCDPIDKSVTKKQGIRVLFEDGSRFVFRLSGTGSSGATIRLYAESYEPPTSNILEDAQVALNPLIQIALEISKLVQFTGRTSPTVIT</sequence>
<evidence type="ECO:0000259" key="13">
    <source>
        <dbReference type="Pfam" id="PF02879"/>
    </source>
</evidence>
<keyword evidence="16" id="KW-1185">Reference proteome</keyword>
<keyword evidence="8 11" id="KW-0479">Metal-binding</keyword>
<dbReference type="PANTHER" id="PTHR22573">
    <property type="entry name" value="PHOSPHOHEXOMUTASE FAMILY MEMBER"/>
    <property type="match status" value="1"/>
</dbReference>
<dbReference type="NCBIfam" id="NF005737">
    <property type="entry name" value="PRK07564.1-1"/>
    <property type="match status" value="1"/>
</dbReference>
<dbReference type="AlphaFoldDB" id="A0A6G0T7P2"/>
<evidence type="ECO:0000256" key="1">
    <source>
        <dbReference type="ARBA" id="ARBA00000443"/>
    </source>
</evidence>
<feature type="domain" description="Alpha-D-phosphohexomutase alpha/beta/alpha" evidence="13">
    <location>
        <begin position="207"/>
        <end position="295"/>
    </location>
</feature>
<keyword evidence="6" id="KW-0963">Cytoplasm</keyword>
<evidence type="ECO:0000256" key="11">
    <source>
        <dbReference type="RuleBase" id="RU004326"/>
    </source>
</evidence>
<comment type="caution">
    <text evidence="15">The sequence shown here is derived from an EMBL/GenBank/DDBJ whole genome shotgun (WGS) entry which is preliminary data.</text>
</comment>
<dbReference type="GO" id="GO:0005975">
    <property type="term" value="P:carbohydrate metabolic process"/>
    <property type="evidence" value="ECO:0007669"/>
    <property type="project" value="InterPro"/>
</dbReference>
<dbReference type="GO" id="GO:0005829">
    <property type="term" value="C:cytosol"/>
    <property type="evidence" value="ECO:0007669"/>
    <property type="project" value="TreeGrafter"/>
</dbReference>
<evidence type="ECO:0000256" key="2">
    <source>
        <dbReference type="ARBA" id="ARBA00001946"/>
    </source>
</evidence>
<dbReference type="EC" id="5.4.2.2" evidence="5"/>
<dbReference type="Proteomes" id="UP000475862">
    <property type="component" value="Unassembled WGS sequence"/>
</dbReference>
<dbReference type="OrthoDB" id="2291at2759"/>
<evidence type="ECO:0000313" key="15">
    <source>
        <dbReference type="EMBL" id="KAE9526515.1"/>
    </source>
</evidence>
<comment type="subcellular location">
    <subcellularLocation>
        <location evidence="3">Cytoplasm</location>
    </subcellularLocation>
</comment>
<comment type="cofactor">
    <cofactor evidence="2">
        <name>Mg(2+)</name>
        <dbReference type="ChEBI" id="CHEBI:18420"/>
    </cofactor>
</comment>
<dbReference type="InterPro" id="IPR036900">
    <property type="entry name" value="A-D-PHexomutase_C_sf"/>
</dbReference>